<keyword evidence="6 12" id="KW-0106">Calcium</keyword>
<dbReference type="GO" id="GO:0007163">
    <property type="term" value="P:establishment or maintenance of cell polarity"/>
    <property type="evidence" value="ECO:0007669"/>
    <property type="project" value="UniProtKB-ARBA"/>
</dbReference>
<accession>B3S713</accession>
<dbReference type="FunFam" id="2.60.40.60:FF:000039">
    <property type="entry name" value="FAT atypical cadherin 3"/>
    <property type="match status" value="1"/>
</dbReference>
<dbReference type="GO" id="GO:0016342">
    <property type="term" value="C:catenin complex"/>
    <property type="evidence" value="ECO:0000318"/>
    <property type="project" value="GO_Central"/>
</dbReference>
<dbReference type="GO" id="GO:0008013">
    <property type="term" value="F:beta-catenin binding"/>
    <property type="evidence" value="ECO:0000318"/>
    <property type="project" value="GO_Central"/>
</dbReference>
<dbReference type="SUPFAM" id="SSF49313">
    <property type="entry name" value="Cadherin-like"/>
    <property type="match status" value="10"/>
</dbReference>
<keyword evidence="10" id="KW-1015">Disulfide bond</keyword>
<dbReference type="GO" id="GO:0045296">
    <property type="term" value="F:cadherin binding"/>
    <property type="evidence" value="ECO:0000318"/>
    <property type="project" value="GO_Central"/>
</dbReference>
<feature type="domain" description="Cadherin" evidence="13">
    <location>
        <begin position="441"/>
        <end position="544"/>
    </location>
</feature>
<dbReference type="InterPro" id="IPR039808">
    <property type="entry name" value="Cadherin"/>
</dbReference>
<dbReference type="STRING" id="10228.B3S713"/>
<dbReference type="CTD" id="6757301"/>
<evidence type="ECO:0000256" key="11">
    <source>
        <dbReference type="ARBA" id="ARBA00023180"/>
    </source>
</evidence>
<keyword evidence="11" id="KW-0325">Glycoprotein</keyword>
<dbReference type="PROSITE" id="PS00232">
    <property type="entry name" value="CADHERIN_1"/>
    <property type="match status" value="6"/>
</dbReference>
<feature type="domain" description="Cadherin" evidence="13">
    <location>
        <begin position="333"/>
        <end position="440"/>
    </location>
</feature>
<reference evidence="14 15" key="1">
    <citation type="journal article" date="2008" name="Nature">
        <title>The Trichoplax genome and the nature of placozoans.</title>
        <authorList>
            <person name="Srivastava M."/>
            <person name="Begovic E."/>
            <person name="Chapman J."/>
            <person name="Putnam N.H."/>
            <person name="Hellsten U."/>
            <person name="Kawashima T."/>
            <person name="Kuo A."/>
            <person name="Mitros T."/>
            <person name="Salamov A."/>
            <person name="Carpenter M.L."/>
            <person name="Signorovitch A.Y."/>
            <person name="Moreno M.A."/>
            <person name="Kamm K."/>
            <person name="Grimwood J."/>
            <person name="Schmutz J."/>
            <person name="Shapiro H."/>
            <person name="Grigoriev I.V."/>
            <person name="Buss L.W."/>
            <person name="Schierwater B."/>
            <person name="Dellaporta S.L."/>
            <person name="Rokhsar D.S."/>
        </authorList>
    </citation>
    <scope>NUCLEOTIDE SEQUENCE [LARGE SCALE GENOMIC DNA]</scope>
    <source>
        <strain evidence="14 15">Grell-BS-1999</strain>
    </source>
</reference>
<dbReference type="PROSITE" id="PS50268">
    <property type="entry name" value="CADHERIN_2"/>
    <property type="match status" value="11"/>
</dbReference>
<keyword evidence="15" id="KW-1185">Reference proteome</keyword>
<feature type="domain" description="Cadherin" evidence="13">
    <location>
        <begin position="757"/>
        <end position="864"/>
    </location>
</feature>
<feature type="domain" description="Cadherin" evidence="13">
    <location>
        <begin position="124"/>
        <end position="227"/>
    </location>
</feature>
<evidence type="ECO:0000313" key="14">
    <source>
        <dbReference type="EMBL" id="EDV21488.1"/>
    </source>
</evidence>
<dbReference type="SMART" id="SM00112">
    <property type="entry name" value="CA"/>
    <property type="match status" value="9"/>
</dbReference>
<evidence type="ECO:0000256" key="9">
    <source>
        <dbReference type="ARBA" id="ARBA00023136"/>
    </source>
</evidence>
<evidence type="ECO:0000256" key="6">
    <source>
        <dbReference type="ARBA" id="ARBA00022837"/>
    </source>
</evidence>
<feature type="domain" description="Cadherin" evidence="13">
    <location>
        <begin position="866"/>
        <end position="970"/>
    </location>
</feature>
<dbReference type="InterPro" id="IPR002126">
    <property type="entry name" value="Cadherin-like_dom"/>
</dbReference>
<dbReference type="FunFam" id="2.60.40.60:FF:000024">
    <property type="entry name" value="FAT atypical cadherin 3"/>
    <property type="match status" value="1"/>
</dbReference>
<dbReference type="InterPro" id="IPR020894">
    <property type="entry name" value="Cadherin_CS"/>
</dbReference>
<evidence type="ECO:0000256" key="5">
    <source>
        <dbReference type="ARBA" id="ARBA00022737"/>
    </source>
</evidence>
<dbReference type="GeneID" id="6757301"/>
<dbReference type="OMA" id="WMYVARA"/>
<dbReference type="Gene3D" id="2.60.40.60">
    <property type="entry name" value="Cadherins"/>
    <property type="match status" value="10"/>
</dbReference>
<feature type="non-terminal residue" evidence="14">
    <location>
        <position position="1"/>
    </location>
</feature>
<feature type="domain" description="Cadherin" evidence="13">
    <location>
        <begin position="18"/>
        <end position="123"/>
    </location>
</feature>
<evidence type="ECO:0000256" key="7">
    <source>
        <dbReference type="ARBA" id="ARBA00022889"/>
    </source>
</evidence>
<dbReference type="PRINTS" id="PR00205">
    <property type="entry name" value="CADHERIN"/>
</dbReference>
<evidence type="ECO:0000256" key="1">
    <source>
        <dbReference type="ARBA" id="ARBA00004167"/>
    </source>
</evidence>
<evidence type="ECO:0000256" key="4">
    <source>
        <dbReference type="ARBA" id="ARBA00022729"/>
    </source>
</evidence>
<dbReference type="InParanoid" id="B3S713"/>
<sequence>FDINIRVLDVNDNPPRFPSSRYIVNISESANVGADYHIGQASDADPDHGAILYHIVSGNETGHFNLITKGDVLYLQLIKKFDREQQSYYAINISATDSQKNQYVGYTRLDVYVLDINDNAPKFQQASYQGDILSTASIGTLIVTVHAEDSDDGQFGLVSYAFKTVQNDFNINATTGAITLRRQPTQTSYTIAVTASDHGQPSNTQQTIVSIKVINPNAITLNIQPFPSGSIAYVPENSVDRALVAFVTTIYNQADVEGPVHVNITAGNIGQVFQLDARENPALVINVKPLDRENISQYQLTINATDSKHPNIMSSGILTIQVTDDNDHQPHFQRSEYSALLPQNSRGGVFVLRTLAYDNDTGSNSQLQYQILTGNNDFAFQIDQQGNILMNKSSNVPLQIGQVRKLTIDATENATSERYSATSQVTISVVDPSTIPLPVFNATQYQGQVNESSQPSTYILTVYATLSQGSQNLPLYYHLVESAVPFQLDTLTGVLTLKSTIDRESIASYTLAVYAENRNNQPTITSTTQVIITVTDSNDHRPIFQPQHYSTKIEENQPSDTYLTRVYAYDQDANNTIHSQIRYQIRNNYQNRFKINTTSGAVMTGKVLDREDSQGSTSYTLIIDAMDGLGLKSTTPATVLVTILDVSDSPVYFQHNQYNYRVIENATIGTVVGQIQGSTADINATLTYQIAAGNINSSFQINSTTGIITVHRLLDREKWPSYTLVITVAHQQQLSQTNQTQAIIIVDDINDHGPKFTSSHASININEQIQVGNIVYSARALDHDTGSNAKTIYQLLNDAQGRFTITSDGNVTLAKSLTTRPITTNTYWITILAEDANINWPITPSSKLNLTIHIIRVNHYQPQFITYPKTPIYIAENATVTTVLTSVSAQDNDTGPDSQIRYRIASQSNSQGVFKIDQNGHISIAKELDREKTSHYNLTILAMDSGSPVLNTTIIVYVVVTDINDNKPIFDPSSYTITLTSTTPTGSSVVTVKATDADRAPNSILSYKLVSNAISNHFSIDSTTGQI</sequence>
<keyword evidence="5" id="KW-0677">Repeat</keyword>
<dbReference type="InterPro" id="IPR015919">
    <property type="entry name" value="Cadherin-like_sf"/>
</dbReference>
<evidence type="ECO:0000256" key="10">
    <source>
        <dbReference type="ARBA" id="ARBA00023157"/>
    </source>
</evidence>
<dbReference type="RefSeq" id="XP_002116088.1">
    <property type="nucleotide sequence ID" value="XM_002116052.1"/>
</dbReference>
<dbReference type="KEGG" id="tad:TRIADDRAFT_10055"/>
<dbReference type="GO" id="GO:0016477">
    <property type="term" value="P:cell migration"/>
    <property type="evidence" value="ECO:0000318"/>
    <property type="project" value="GO_Central"/>
</dbReference>
<dbReference type="HOGENOM" id="CLU_295049_0_0_1"/>
<keyword evidence="2" id="KW-0245">EGF-like domain</keyword>
<evidence type="ECO:0000256" key="12">
    <source>
        <dbReference type="PROSITE-ProRule" id="PRU00043"/>
    </source>
</evidence>
<gene>
    <name evidence="14" type="ORF">TRIADDRAFT_10055</name>
</gene>
<evidence type="ECO:0000313" key="15">
    <source>
        <dbReference type="Proteomes" id="UP000009022"/>
    </source>
</evidence>
<keyword evidence="8" id="KW-1133">Transmembrane helix</keyword>
<dbReference type="Proteomes" id="UP000009022">
    <property type="component" value="Unassembled WGS sequence"/>
</dbReference>
<protein>
    <recommendedName>
        <fullName evidence="13">Cadherin domain-containing protein</fullName>
    </recommendedName>
</protein>
<dbReference type="eggNOG" id="KOG3594">
    <property type="taxonomic scope" value="Eukaryota"/>
</dbReference>
<feature type="domain" description="Cadherin" evidence="13">
    <location>
        <begin position="3"/>
        <end position="17"/>
    </location>
</feature>
<evidence type="ECO:0000256" key="2">
    <source>
        <dbReference type="ARBA" id="ARBA00022536"/>
    </source>
</evidence>
<evidence type="ECO:0000256" key="8">
    <source>
        <dbReference type="ARBA" id="ARBA00022989"/>
    </source>
</evidence>
<dbReference type="CDD" id="cd11304">
    <property type="entry name" value="Cadherin_repeat"/>
    <property type="match status" value="9"/>
</dbReference>
<dbReference type="GO" id="GO:0007156">
    <property type="term" value="P:homophilic cell adhesion via plasma membrane adhesion molecules"/>
    <property type="evidence" value="ECO:0007669"/>
    <property type="project" value="InterPro"/>
</dbReference>
<dbReference type="PANTHER" id="PTHR24027:SF442">
    <property type="entry name" value="PROTOCADHERIN-15 ISOFORM X1"/>
    <property type="match status" value="1"/>
</dbReference>
<feature type="domain" description="Cadherin" evidence="13">
    <location>
        <begin position="971"/>
        <end position="1027"/>
    </location>
</feature>
<name>B3S713_TRIAD</name>
<evidence type="ECO:0000256" key="3">
    <source>
        <dbReference type="ARBA" id="ARBA00022692"/>
    </source>
</evidence>
<dbReference type="PANTHER" id="PTHR24027">
    <property type="entry name" value="CADHERIN-23"/>
    <property type="match status" value="1"/>
</dbReference>
<keyword evidence="7" id="KW-0130">Cell adhesion</keyword>
<feature type="domain" description="Cadherin" evidence="13">
    <location>
        <begin position="226"/>
        <end position="332"/>
    </location>
</feature>
<dbReference type="OrthoDB" id="6252479at2759"/>
<keyword evidence="4" id="KW-0732">Signal</keyword>
<feature type="domain" description="Cadherin" evidence="13">
    <location>
        <begin position="545"/>
        <end position="652"/>
    </location>
</feature>
<keyword evidence="9" id="KW-0472">Membrane</keyword>
<comment type="subcellular location">
    <subcellularLocation>
        <location evidence="1">Membrane</location>
        <topology evidence="1">Single-pass membrane protein</topology>
    </subcellularLocation>
</comment>
<organism evidence="14 15">
    <name type="scientific">Trichoplax adhaerens</name>
    <name type="common">Trichoplax reptans</name>
    <dbReference type="NCBI Taxonomy" id="10228"/>
    <lineage>
        <taxon>Eukaryota</taxon>
        <taxon>Metazoa</taxon>
        <taxon>Placozoa</taxon>
        <taxon>Uniplacotomia</taxon>
        <taxon>Trichoplacea</taxon>
        <taxon>Trichoplacidae</taxon>
        <taxon>Trichoplax</taxon>
    </lineage>
</organism>
<feature type="domain" description="Cadherin" evidence="13">
    <location>
        <begin position="654"/>
        <end position="756"/>
    </location>
</feature>
<feature type="non-terminal residue" evidence="14">
    <location>
        <position position="1027"/>
    </location>
</feature>
<dbReference type="GO" id="GO:0098742">
    <property type="term" value="P:cell-cell adhesion via plasma-membrane adhesion molecules"/>
    <property type="evidence" value="ECO:0000318"/>
    <property type="project" value="GO_Central"/>
</dbReference>
<dbReference type="FunFam" id="2.60.40.60:FF:000020">
    <property type="entry name" value="Dachsous cadherin-related 1b"/>
    <property type="match status" value="1"/>
</dbReference>
<dbReference type="FunFam" id="2.60.40.60:FF:000116">
    <property type="entry name" value="Dachsous cadherin-related 2"/>
    <property type="match status" value="1"/>
</dbReference>
<evidence type="ECO:0000259" key="13">
    <source>
        <dbReference type="PROSITE" id="PS50268"/>
    </source>
</evidence>
<proteinExistence type="predicted"/>
<dbReference type="EMBL" id="DS985253">
    <property type="protein sequence ID" value="EDV21488.1"/>
    <property type="molecule type" value="Genomic_DNA"/>
</dbReference>
<dbReference type="PhylomeDB" id="B3S713"/>
<dbReference type="Pfam" id="PF00028">
    <property type="entry name" value="Cadherin"/>
    <property type="match status" value="10"/>
</dbReference>
<dbReference type="AlphaFoldDB" id="B3S713"/>
<keyword evidence="3" id="KW-0812">Transmembrane</keyword>
<dbReference type="GO" id="GO:0005509">
    <property type="term" value="F:calcium ion binding"/>
    <property type="evidence" value="ECO:0007669"/>
    <property type="project" value="UniProtKB-UniRule"/>
</dbReference>